<proteinExistence type="predicted"/>
<evidence type="ECO:0000313" key="3">
    <source>
        <dbReference type="Proteomes" id="UP000191980"/>
    </source>
</evidence>
<dbReference type="Proteomes" id="UP000191980">
    <property type="component" value="Unassembled WGS sequence"/>
</dbReference>
<name>A0A1V8MAJ9_9GAMM</name>
<dbReference type="RefSeq" id="WP_080523157.1">
    <property type="nucleotide sequence ID" value="NZ_LPUF01000001.1"/>
</dbReference>
<gene>
    <name evidence="2" type="ORF">AU255_12310</name>
</gene>
<dbReference type="STRING" id="1420851.AU255_12310"/>
<evidence type="ECO:0000256" key="1">
    <source>
        <dbReference type="SAM" id="SignalP"/>
    </source>
</evidence>
<protein>
    <submittedName>
        <fullName evidence="2">Aspartate carbamoyltransferase</fullName>
    </submittedName>
</protein>
<dbReference type="OrthoDB" id="5573113at2"/>
<reference evidence="2 3" key="1">
    <citation type="submission" date="2015-12" db="EMBL/GenBank/DDBJ databases">
        <authorList>
            <person name="Shamseldin A."/>
            <person name="Moawad H."/>
            <person name="Abd El-Rahim W.M."/>
            <person name="Sadowsky M.J."/>
        </authorList>
    </citation>
    <scope>NUCLEOTIDE SEQUENCE [LARGE SCALE GENOMIC DNA]</scope>
    <source>
        <strain evidence="2 3">WF1</strain>
    </source>
</reference>
<organism evidence="2 3">
    <name type="scientific">Methyloprofundus sedimenti</name>
    <dbReference type="NCBI Taxonomy" id="1420851"/>
    <lineage>
        <taxon>Bacteria</taxon>
        <taxon>Pseudomonadati</taxon>
        <taxon>Pseudomonadota</taxon>
        <taxon>Gammaproteobacteria</taxon>
        <taxon>Methylococcales</taxon>
        <taxon>Methylococcaceae</taxon>
        <taxon>Methyloprofundus</taxon>
    </lineage>
</organism>
<keyword evidence="2" id="KW-0808">Transferase</keyword>
<dbReference type="EMBL" id="LPUF01000001">
    <property type="protein sequence ID" value="OQK18557.1"/>
    <property type="molecule type" value="Genomic_DNA"/>
</dbReference>
<feature type="signal peptide" evidence="1">
    <location>
        <begin position="1"/>
        <end position="19"/>
    </location>
</feature>
<keyword evidence="3" id="KW-1185">Reference proteome</keyword>
<comment type="caution">
    <text evidence="2">The sequence shown here is derived from an EMBL/GenBank/DDBJ whole genome shotgun (WGS) entry which is preliminary data.</text>
</comment>
<feature type="chain" id="PRO_5013365725" evidence="1">
    <location>
        <begin position="20"/>
        <end position="169"/>
    </location>
</feature>
<dbReference type="GO" id="GO:0016740">
    <property type="term" value="F:transferase activity"/>
    <property type="evidence" value="ECO:0007669"/>
    <property type="project" value="UniProtKB-KW"/>
</dbReference>
<sequence length="169" mass="18948">MKKISLILLLTLSTALAHAVETPAPDRLNEVAERGSKVMPFNLDKTLHIFTKTEQGGLQQVLAKDAKDVEQIALIRKHLSEIALHFSQGDFSGPRRIHGDNMPGVKILSQNAEQIHFVYRELERGGEIEYRTKVPKLIDAIHVYFDAQLSDHARHAMPGGHAQHHSQQP</sequence>
<dbReference type="AlphaFoldDB" id="A0A1V8MAJ9"/>
<accession>A0A1V8MAJ9</accession>
<evidence type="ECO:0000313" key="2">
    <source>
        <dbReference type="EMBL" id="OQK18557.1"/>
    </source>
</evidence>
<keyword evidence="1" id="KW-0732">Signal</keyword>